<dbReference type="InterPro" id="IPR003811">
    <property type="entry name" value="G3P_acylTferase_PlsY"/>
</dbReference>
<dbReference type="PANTHER" id="PTHR30309:SF0">
    <property type="entry name" value="GLYCEROL-3-PHOSPHATE ACYLTRANSFERASE-RELATED"/>
    <property type="match status" value="1"/>
</dbReference>
<evidence type="ECO:0000313" key="12">
    <source>
        <dbReference type="Proteomes" id="UP000177555"/>
    </source>
</evidence>
<evidence type="ECO:0000256" key="3">
    <source>
        <dbReference type="ARBA" id="ARBA00022679"/>
    </source>
</evidence>
<feature type="transmembrane region" description="Helical" evidence="10">
    <location>
        <begin position="219"/>
        <end position="237"/>
    </location>
</feature>
<dbReference type="SMART" id="SM01207">
    <property type="entry name" value="G3P_acyltransf"/>
    <property type="match status" value="1"/>
</dbReference>
<keyword evidence="8 10" id="KW-0594">Phospholipid biosynthesis</keyword>
<dbReference type="HAMAP" id="MF_01043">
    <property type="entry name" value="PlsY"/>
    <property type="match status" value="1"/>
</dbReference>
<reference evidence="11 12" key="1">
    <citation type="journal article" date="2016" name="Nat. Commun.">
        <title>Thousands of microbial genomes shed light on interconnected biogeochemical processes in an aquifer system.</title>
        <authorList>
            <person name="Anantharaman K."/>
            <person name="Brown C.T."/>
            <person name="Hug L.A."/>
            <person name="Sharon I."/>
            <person name="Castelle C.J."/>
            <person name="Probst A.J."/>
            <person name="Thomas B.C."/>
            <person name="Singh A."/>
            <person name="Wilkins M.J."/>
            <person name="Karaoz U."/>
            <person name="Brodie E.L."/>
            <person name="Williams K.H."/>
            <person name="Hubbard S.S."/>
            <person name="Banfield J.F."/>
        </authorList>
    </citation>
    <scope>NUCLEOTIDE SEQUENCE [LARGE SCALE GENOMIC DNA]</scope>
</reference>
<proteinExistence type="inferred from homology"/>
<feature type="transmembrane region" description="Helical" evidence="10">
    <location>
        <begin position="85"/>
        <end position="102"/>
    </location>
</feature>
<evidence type="ECO:0000256" key="9">
    <source>
        <dbReference type="ARBA" id="ARBA00023264"/>
    </source>
</evidence>
<comment type="function">
    <text evidence="10">Catalyzes the transfer of an acyl group from acyl-phosphate (acyl-PO(4)) to glycerol-3-phosphate (G3P) to form lysophosphatidic acid (LPA). This enzyme utilizes acyl-phosphate as fatty acyl donor, but not acyl-CoA or acyl-ACP.</text>
</comment>
<evidence type="ECO:0000256" key="7">
    <source>
        <dbReference type="ARBA" id="ARBA00023136"/>
    </source>
</evidence>
<sequence length="338" mass="37010">MSLILILFLGYLIGSLSPGYFFGKFVKHIDIREFGNKNTGATNTYHVVGPIFGILTGIFDFLKSPFIYFLAVSGAFFLPSINPDLAILAGLAAVAGHIKPFYLRFEGGKGVASLLGLCAITIFYTGSIYALALLTATTIYTITVSRNLTFTHPLRQLLKLMLLSLPLAAIWLPKIFIISISTTLFLLFALLDAFRLLIPQINRLYLHISIFAKQKEKHRLSGATLLFLSSFLIFWLFPKEIAIFSLTCFLLGDSLAPLGQKLAPFPLLADKTLGGAGIYFLVSFISGLFLQSLTPLDLSLPLILAASLLTATLDQFSYFVDDNLLVPVGTALILTLIV</sequence>
<keyword evidence="7 10" id="KW-0472">Membrane</keyword>
<feature type="transmembrane region" description="Helical" evidence="10">
    <location>
        <begin position="272"/>
        <end position="290"/>
    </location>
</feature>
<comment type="subunit">
    <text evidence="10">Probably interacts with PlsX.</text>
</comment>
<comment type="caution">
    <text evidence="10">Lacks conserved residue(s) required for the propagation of feature annotation.</text>
</comment>
<keyword evidence="5 10" id="KW-1133">Transmembrane helix</keyword>
<comment type="caution">
    <text evidence="11">The sequence shown here is derived from an EMBL/GenBank/DDBJ whole genome shotgun (WGS) entry which is preliminary data.</text>
</comment>
<protein>
    <recommendedName>
        <fullName evidence="10">Glycerol-3-phosphate acyltransferase</fullName>
    </recommendedName>
    <alternativeName>
        <fullName evidence="10">Acyl-PO4 G3P acyltransferase</fullName>
    </alternativeName>
    <alternativeName>
        <fullName evidence="10">Acyl-phosphate--glycerol-3-phosphate acyltransferase</fullName>
    </alternativeName>
    <alternativeName>
        <fullName evidence="10">G3P acyltransferase</fullName>
        <shortName evidence="10">GPAT</shortName>
        <ecNumber evidence="10">2.3.1.275</ecNumber>
    </alternativeName>
    <alternativeName>
        <fullName evidence="10">Lysophosphatidic acid synthase</fullName>
        <shortName evidence="10">LPA synthase</shortName>
    </alternativeName>
</protein>
<dbReference type="Proteomes" id="UP000177555">
    <property type="component" value="Unassembled WGS sequence"/>
</dbReference>
<dbReference type="GO" id="GO:0043772">
    <property type="term" value="F:acyl-phosphate glycerol-3-phosphate acyltransferase activity"/>
    <property type="evidence" value="ECO:0007669"/>
    <property type="project" value="UniProtKB-UniRule"/>
</dbReference>
<evidence type="ECO:0000256" key="1">
    <source>
        <dbReference type="ARBA" id="ARBA00022475"/>
    </source>
</evidence>
<comment type="pathway">
    <text evidence="10">Lipid metabolism; phospholipid metabolism.</text>
</comment>
<dbReference type="GO" id="GO:0005886">
    <property type="term" value="C:plasma membrane"/>
    <property type="evidence" value="ECO:0007669"/>
    <property type="project" value="UniProtKB-SubCell"/>
</dbReference>
<evidence type="ECO:0000256" key="10">
    <source>
        <dbReference type="HAMAP-Rule" id="MF_01043"/>
    </source>
</evidence>
<feature type="transmembrane region" description="Helical" evidence="10">
    <location>
        <begin position="302"/>
        <end position="320"/>
    </location>
</feature>
<keyword evidence="1 10" id="KW-1003">Cell membrane</keyword>
<evidence type="ECO:0000256" key="8">
    <source>
        <dbReference type="ARBA" id="ARBA00023209"/>
    </source>
</evidence>
<dbReference type="UniPathway" id="UPA00085"/>
<name>A0A1F5JHE1_9BACT</name>
<feature type="transmembrane region" description="Helical" evidence="10">
    <location>
        <begin position="47"/>
        <end position="78"/>
    </location>
</feature>
<comment type="catalytic activity">
    <reaction evidence="10">
        <text>an acyl phosphate + sn-glycerol 3-phosphate = a 1-acyl-sn-glycero-3-phosphate + phosphate</text>
        <dbReference type="Rhea" id="RHEA:34075"/>
        <dbReference type="ChEBI" id="CHEBI:43474"/>
        <dbReference type="ChEBI" id="CHEBI:57597"/>
        <dbReference type="ChEBI" id="CHEBI:57970"/>
        <dbReference type="ChEBI" id="CHEBI:59918"/>
        <dbReference type="EC" id="2.3.1.275"/>
    </reaction>
</comment>
<evidence type="ECO:0000313" key="11">
    <source>
        <dbReference type="EMBL" id="OGE28061.1"/>
    </source>
</evidence>
<dbReference type="GO" id="GO:0008654">
    <property type="term" value="P:phospholipid biosynthetic process"/>
    <property type="evidence" value="ECO:0007669"/>
    <property type="project" value="UniProtKB-UniRule"/>
</dbReference>
<feature type="transmembrane region" description="Helical" evidence="10">
    <location>
        <begin position="114"/>
        <end position="142"/>
    </location>
</feature>
<comment type="similarity">
    <text evidence="10">Belongs to the PlsY family.</text>
</comment>
<dbReference type="Pfam" id="PF02660">
    <property type="entry name" value="G3P_acyltransf"/>
    <property type="match status" value="1"/>
</dbReference>
<evidence type="ECO:0000256" key="6">
    <source>
        <dbReference type="ARBA" id="ARBA00023098"/>
    </source>
</evidence>
<dbReference type="PANTHER" id="PTHR30309">
    <property type="entry name" value="INNER MEMBRANE PROTEIN YGIH"/>
    <property type="match status" value="1"/>
</dbReference>
<keyword evidence="9 10" id="KW-1208">Phospholipid metabolism</keyword>
<keyword evidence="2 10" id="KW-0444">Lipid biosynthesis</keyword>
<gene>
    <name evidence="10" type="primary">plsY</name>
    <name evidence="11" type="ORF">A2867_01595</name>
</gene>
<keyword evidence="6 10" id="KW-0443">Lipid metabolism</keyword>
<organism evidence="11 12">
    <name type="scientific">Candidatus Daviesbacteria bacterium RIFCSPHIGHO2_01_FULL_40_11</name>
    <dbReference type="NCBI Taxonomy" id="1797762"/>
    <lineage>
        <taxon>Bacteria</taxon>
        <taxon>Candidatus Daviesiibacteriota</taxon>
    </lineage>
</organism>
<evidence type="ECO:0000256" key="5">
    <source>
        <dbReference type="ARBA" id="ARBA00022989"/>
    </source>
</evidence>
<evidence type="ECO:0000256" key="4">
    <source>
        <dbReference type="ARBA" id="ARBA00022692"/>
    </source>
</evidence>
<dbReference type="EMBL" id="MFCP01000023">
    <property type="protein sequence ID" value="OGE28061.1"/>
    <property type="molecule type" value="Genomic_DNA"/>
</dbReference>
<feature type="transmembrane region" description="Helical" evidence="10">
    <location>
        <begin position="178"/>
        <end position="198"/>
    </location>
</feature>
<dbReference type="EC" id="2.3.1.275" evidence="10"/>
<accession>A0A1F5JHE1</accession>
<comment type="subcellular location">
    <subcellularLocation>
        <location evidence="10">Cell membrane</location>
        <topology evidence="10">Multi-pass membrane protein</topology>
    </subcellularLocation>
</comment>
<dbReference type="AlphaFoldDB" id="A0A1F5JHE1"/>
<keyword evidence="3 10" id="KW-0808">Transferase</keyword>
<keyword evidence="4 10" id="KW-0812">Transmembrane</keyword>
<evidence type="ECO:0000256" key="2">
    <source>
        <dbReference type="ARBA" id="ARBA00022516"/>
    </source>
</evidence>